<dbReference type="EMBL" id="CP011409">
    <property type="protein sequence ID" value="AKZ61266.1"/>
    <property type="molecule type" value="Genomic_DNA"/>
</dbReference>
<dbReference type="SUPFAM" id="SSF52540">
    <property type="entry name" value="P-loop containing nucleoside triphosphate hydrolases"/>
    <property type="match status" value="1"/>
</dbReference>
<evidence type="ECO:0000256" key="1">
    <source>
        <dbReference type="ARBA" id="ARBA00022448"/>
    </source>
</evidence>
<gene>
    <name evidence="5" type="ORF">F506_00035</name>
</gene>
<evidence type="ECO:0000313" key="5">
    <source>
        <dbReference type="EMBL" id="AKZ61266.1"/>
    </source>
</evidence>
<organism evidence="5 6">
    <name type="scientific">Herbaspirillum hiltneri N3</name>
    <dbReference type="NCBI Taxonomy" id="1262470"/>
    <lineage>
        <taxon>Bacteria</taxon>
        <taxon>Pseudomonadati</taxon>
        <taxon>Pseudomonadota</taxon>
        <taxon>Betaproteobacteria</taxon>
        <taxon>Burkholderiales</taxon>
        <taxon>Oxalobacteraceae</taxon>
        <taxon>Herbaspirillum</taxon>
    </lineage>
</organism>
<keyword evidence="1" id="KW-0813">Transport</keyword>
<protein>
    <submittedName>
        <fullName evidence="5">ABC transporter</fullName>
    </submittedName>
</protein>
<proteinExistence type="predicted"/>
<sequence>MTSPTILQAADLSFSYPDHEVFKDLSLALPAGVTIIRGGDGRGKTSLIRVLVGELKASGGQLAINGIRLDQQAAQYKQQVYYVDPRTEAFDQLSVPEYFASVKARFPAFNDAALPELLGGLSLTPHAEKKLFMLSTGSKRKVYLAGAFAAGAAVNLLDDPFASLDKSSINFVSEVLADFAEQSKQVWVASFYETPAEIAANEVIDLGD</sequence>
<accession>A0ABM5UVQ9</accession>
<dbReference type="InterPro" id="IPR051782">
    <property type="entry name" value="ABC_Transporter_VariousFunc"/>
</dbReference>
<dbReference type="RefSeq" id="WP_053194683.1">
    <property type="nucleotide sequence ID" value="NZ_CP011409.1"/>
</dbReference>
<dbReference type="PROSITE" id="PS50893">
    <property type="entry name" value="ABC_TRANSPORTER_2"/>
    <property type="match status" value="1"/>
</dbReference>
<reference evidence="6" key="1">
    <citation type="journal article" date="2015" name="Genome Announc.">
        <title>Complete Genome Sequence of Herbaspirillum hiltneri N3 (DSM 17495), Isolated from Surface-Sterilized Wheat Roots.</title>
        <authorList>
            <person name="Guizelini D."/>
            <person name="Saizaki P.M."/>
            <person name="Coimbra N.A."/>
            <person name="Weiss V.A."/>
            <person name="Faoro H."/>
            <person name="Sfeir M.Z."/>
            <person name="Baura V.A."/>
            <person name="Monteiro R.A."/>
            <person name="Chubatsu L.S."/>
            <person name="Souza E.M."/>
            <person name="Cruz L.M."/>
            <person name="Pedrosa F.O."/>
            <person name="Raittz R.T."/>
            <person name="Marchaukoski J.N."/>
            <person name="Steffens M.B."/>
        </authorList>
    </citation>
    <scope>NUCLEOTIDE SEQUENCE [LARGE SCALE GENOMIC DNA]</scope>
    <source>
        <strain evidence="6">N3</strain>
    </source>
</reference>
<keyword evidence="2" id="KW-0547">Nucleotide-binding</keyword>
<dbReference type="Gene3D" id="3.40.50.300">
    <property type="entry name" value="P-loop containing nucleotide triphosphate hydrolases"/>
    <property type="match status" value="1"/>
</dbReference>
<dbReference type="InterPro" id="IPR003439">
    <property type="entry name" value="ABC_transporter-like_ATP-bd"/>
</dbReference>
<feature type="domain" description="ABC transporter" evidence="4">
    <location>
        <begin position="7"/>
        <end position="208"/>
    </location>
</feature>
<evidence type="ECO:0000256" key="3">
    <source>
        <dbReference type="ARBA" id="ARBA00022840"/>
    </source>
</evidence>
<keyword evidence="6" id="KW-1185">Reference proteome</keyword>
<evidence type="ECO:0000313" key="6">
    <source>
        <dbReference type="Proteomes" id="UP000063429"/>
    </source>
</evidence>
<dbReference type="Pfam" id="PF00005">
    <property type="entry name" value="ABC_tran"/>
    <property type="match status" value="1"/>
</dbReference>
<dbReference type="PANTHER" id="PTHR42939">
    <property type="entry name" value="ABC TRANSPORTER ATP-BINDING PROTEIN ALBC-RELATED"/>
    <property type="match status" value="1"/>
</dbReference>
<dbReference type="PANTHER" id="PTHR42939:SF1">
    <property type="entry name" value="ABC TRANSPORTER ATP-BINDING PROTEIN ALBC-RELATED"/>
    <property type="match status" value="1"/>
</dbReference>
<dbReference type="InterPro" id="IPR027417">
    <property type="entry name" value="P-loop_NTPase"/>
</dbReference>
<evidence type="ECO:0000259" key="4">
    <source>
        <dbReference type="PROSITE" id="PS50893"/>
    </source>
</evidence>
<keyword evidence="3" id="KW-0067">ATP-binding</keyword>
<evidence type="ECO:0000256" key="2">
    <source>
        <dbReference type="ARBA" id="ARBA00022741"/>
    </source>
</evidence>
<name>A0ABM5UVQ9_9BURK</name>
<dbReference type="Proteomes" id="UP000063429">
    <property type="component" value="Chromosome"/>
</dbReference>